<accession>A0AA88GZU1</accession>
<evidence type="ECO:0000313" key="3">
    <source>
        <dbReference type="Proteomes" id="UP000816034"/>
    </source>
</evidence>
<dbReference type="GeneID" id="68099629"/>
<keyword evidence="3" id="KW-1185">Reference proteome</keyword>
<dbReference type="AlphaFoldDB" id="A0AA88GZU1"/>
<evidence type="ECO:0000256" key="1">
    <source>
        <dbReference type="SAM" id="MobiDB-lite"/>
    </source>
</evidence>
<protein>
    <submittedName>
        <fullName evidence="2">Uncharacterized protein</fullName>
    </submittedName>
</protein>
<feature type="region of interest" description="Disordered" evidence="1">
    <location>
        <begin position="1"/>
        <end position="27"/>
    </location>
</feature>
<name>A0AA88GZU1_NAELO</name>
<dbReference type="EMBL" id="PYSW02000002">
    <property type="protein sequence ID" value="KAG2393644.1"/>
    <property type="molecule type" value="Genomic_DNA"/>
</dbReference>
<sequence>MLDSKSASETPQNNQDVSTPNSQQPHAISSLIHDKTSHHPSKKSNCHKKQNELERYFEFVNWSGSTTSTTNTDSSNTNVKDSLELYKINSNDTLLYFNKLCVAMQFSQLLSLKLFPNAKEISESFSAYYNIRDYLIFSNRQDLLSNNNVICYVVADGNVPRTGATFACSTNWHVFSIDPRMKKKWKCLYDEDKVEEPKEPMNGRIENTNNPSLQDHFKTVMHGLSSCEQIQRLYPLSQTTDEFLQSNLFNNLKHHISPSLNVIIAVHSHADLWQFYKEIPSPKVCLSIPCCFAPNIPTPPPLAIFKDEAIHSEKNVVYMWSE</sequence>
<reference evidence="2 3" key="1">
    <citation type="journal article" date="2018" name="BMC Genomics">
        <title>The genome of Naegleria lovaniensis, the basis for a comparative approach to unravel pathogenicity factors of the human pathogenic amoeba N. fowleri.</title>
        <authorList>
            <person name="Liechti N."/>
            <person name="Schurch N."/>
            <person name="Bruggmann R."/>
            <person name="Wittwer M."/>
        </authorList>
    </citation>
    <scope>NUCLEOTIDE SEQUENCE [LARGE SCALE GENOMIC DNA]</scope>
    <source>
        <strain evidence="2 3">ATCC 30569</strain>
    </source>
</reference>
<organism evidence="2 3">
    <name type="scientific">Naegleria lovaniensis</name>
    <name type="common">Amoeba</name>
    <dbReference type="NCBI Taxonomy" id="51637"/>
    <lineage>
        <taxon>Eukaryota</taxon>
        <taxon>Discoba</taxon>
        <taxon>Heterolobosea</taxon>
        <taxon>Tetramitia</taxon>
        <taxon>Eutetramitia</taxon>
        <taxon>Vahlkampfiidae</taxon>
        <taxon>Naegleria</taxon>
    </lineage>
</organism>
<comment type="caution">
    <text evidence="2">The sequence shown here is derived from an EMBL/GenBank/DDBJ whole genome shotgun (WGS) entry which is preliminary data.</text>
</comment>
<proteinExistence type="predicted"/>
<dbReference type="RefSeq" id="XP_044555538.1">
    <property type="nucleotide sequence ID" value="XM_044697117.1"/>
</dbReference>
<evidence type="ECO:0000313" key="2">
    <source>
        <dbReference type="EMBL" id="KAG2393644.1"/>
    </source>
</evidence>
<gene>
    <name evidence="2" type="ORF">C9374_007175</name>
</gene>
<dbReference type="Proteomes" id="UP000816034">
    <property type="component" value="Unassembled WGS sequence"/>
</dbReference>